<keyword evidence="1" id="KW-0812">Transmembrane</keyword>
<accession>A0ABV9G1W8</accession>
<dbReference type="InterPro" id="IPR026004">
    <property type="entry name" value="Septum_form"/>
</dbReference>
<dbReference type="InterPro" id="IPR025241">
    <property type="entry name" value="DUF4190"/>
</dbReference>
<keyword evidence="5" id="KW-1185">Reference proteome</keyword>
<feature type="domain" description="DUF4190" evidence="2">
    <location>
        <begin position="23"/>
        <end position="78"/>
    </location>
</feature>
<protein>
    <submittedName>
        <fullName evidence="4">DUF4190 domain-containing protein</fullName>
    </submittedName>
</protein>
<dbReference type="Proteomes" id="UP001595993">
    <property type="component" value="Unassembled WGS sequence"/>
</dbReference>
<keyword evidence="1" id="KW-1133">Transmembrane helix</keyword>
<feature type="domain" description="Septum formation-related" evidence="3">
    <location>
        <begin position="109"/>
        <end position="207"/>
    </location>
</feature>
<comment type="caution">
    <text evidence="4">The sequence shown here is derived from an EMBL/GenBank/DDBJ whole genome shotgun (WGS) entry which is preliminary data.</text>
</comment>
<evidence type="ECO:0000256" key="1">
    <source>
        <dbReference type="SAM" id="Phobius"/>
    </source>
</evidence>
<dbReference type="Pfam" id="PF13845">
    <property type="entry name" value="Septum_form"/>
    <property type="match status" value="1"/>
</dbReference>
<dbReference type="EMBL" id="JBHSFE010000008">
    <property type="protein sequence ID" value="MFC4607907.1"/>
    <property type="molecule type" value="Genomic_DNA"/>
</dbReference>
<keyword evidence="1" id="KW-0472">Membrane</keyword>
<dbReference type="RefSeq" id="WP_381193071.1">
    <property type="nucleotide sequence ID" value="NZ_JBHSFE010000008.1"/>
</dbReference>
<evidence type="ECO:0000259" key="2">
    <source>
        <dbReference type="Pfam" id="PF13828"/>
    </source>
</evidence>
<evidence type="ECO:0000313" key="5">
    <source>
        <dbReference type="Proteomes" id="UP001595993"/>
    </source>
</evidence>
<reference evidence="5" key="1">
    <citation type="journal article" date="2019" name="Int. J. Syst. Evol. Microbiol.">
        <title>The Global Catalogue of Microorganisms (GCM) 10K type strain sequencing project: providing services to taxonomists for standard genome sequencing and annotation.</title>
        <authorList>
            <consortium name="The Broad Institute Genomics Platform"/>
            <consortium name="The Broad Institute Genome Sequencing Center for Infectious Disease"/>
            <person name="Wu L."/>
            <person name="Ma J."/>
        </authorList>
    </citation>
    <scope>NUCLEOTIDE SEQUENCE [LARGE SCALE GENOMIC DNA]</scope>
    <source>
        <strain evidence="5">CGMCC 4.7139</strain>
    </source>
</reference>
<evidence type="ECO:0000313" key="4">
    <source>
        <dbReference type="EMBL" id="MFC4607907.1"/>
    </source>
</evidence>
<dbReference type="Pfam" id="PF13828">
    <property type="entry name" value="DUF4190"/>
    <property type="match status" value="1"/>
</dbReference>
<feature type="transmembrane region" description="Helical" evidence="1">
    <location>
        <begin position="60"/>
        <end position="85"/>
    </location>
</feature>
<sequence>MDPSTQGWQPYPQYAPRPSVNGLSIASLVVGIVCCVPPLGLVLGLISLSQIKKRGERGKGMAIAGVVLSSISTALVLVALAGGGFGEAWDGFRKGMDEASRSRSALDLRKGDCFNLPGSGVQDQETTDVGVVDCEGEHEAEVTGGFKVSGYDSYPGESRLDDLADRRCQEINDAYALDPWALPKGTEMYYYLPTKQSWRLGDDAVTCAFATDGAKIRGSVRRDATTLGPHQLAYLKAESAVHEADPAGGFTDDPEGYRAWAHETSLALAVQAKNLREHPWPVAAAEGAKARAKEYDRARAHWDKAALAQDEDAFWDHGCEGEDALAQSTEISVRRALGLETAPPADESTP</sequence>
<gene>
    <name evidence="4" type="ORF">ACFO9E_08765</name>
</gene>
<feature type="transmembrane region" description="Helical" evidence="1">
    <location>
        <begin position="20"/>
        <end position="48"/>
    </location>
</feature>
<evidence type="ECO:0000259" key="3">
    <source>
        <dbReference type="Pfam" id="PF13845"/>
    </source>
</evidence>
<organism evidence="4 5">
    <name type="scientific">Streptomyces maoxianensis</name>
    <dbReference type="NCBI Taxonomy" id="1459942"/>
    <lineage>
        <taxon>Bacteria</taxon>
        <taxon>Bacillati</taxon>
        <taxon>Actinomycetota</taxon>
        <taxon>Actinomycetes</taxon>
        <taxon>Kitasatosporales</taxon>
        <taxon>Streptomycetaceae</taxon>
        <taxon>Streptomyces</taxon>
    </lineage>
</organism>
<proteinExistence type="predicted"/>
<name>A0ABV9G1W8_9ACTN</name>